<dbReference type="AlphaFoldDB" id="A0A4C1TSF2"/>
<protein>
    <submittedName>
        <fullName evidence="2">Uncharacterized protein</fullName>
    </submittedName>
</protein>
<dbReference type="Proteomes" id="UP000299102">
    <property type="component" value="Unassembled WGS sequence"/>
</dbReference>
<sequence>MKRDNHSKEACHEAVLCTRHVPHQTLQKLCADSRQGVGPSFARHVMTIDTPFTVSYTRASLSISNSLAFCGPIDLNNRDSLTVSPSKSRQLRACNGRSCLGSPQSESDSSSVSGARSPAAAPPLLQHLLQLQTQSPHAIAQFQQMMATLAALGGGLVPPPALSQAWFMQRLLHAQQPATAAAPHHRYVRSARQ</sequence>
<feature type="region of interest" description="Disordered" evidence="1">
    <location>
        <begin position="94"/>
        <end position="119"/>
    </location>
</feature>
<organism evidence="2 3">
    <name type="scientific">Eumeta variegata</name>
    <name type="common">Bagworm moth</name>
    <name type="synonym">Eumeta japonica</name>
    <dbReference type="NCBI Taxonomy" id="151549"/>
    <lineage>
        <taxon>Eukaryota</taxon>
        <taxon>Metazoa</taxon>
        <taxon>Ecdysozoa</taxon>
        <taxon>Arthropoda</taxon>
        <taxon>Hexapoda</taxon>
        <taxon>Insecta</taxon>
        <taxon>Pterygota</taxon>
        <taxon>Neoptera</taxon>
        <taxon>Endopterygota</taxon>
        <taxon>Lepidoptera</taxon>
        <taxon>Glossata</taxon>
        <taxon>Ditrysia</taxon>
        <taxon>Tineoidea</taxon>
        <taxon>Psychidae</taxon>
        <taxon>Oiketicinae</taxon>
        <taxon>Eumeta</taxon>
    </lineage>
</organism>
<feature type="compositionally biased region" description="Low complexity" evidence="1">
    <location>
        <begin position="102"/>
        <end position="119"/>
    </location>
</feature>
<evidence type="ECO:0000256" key="1">
    <source>
        <dbReference type="SAM" id="MobiDB-lite"/>
    </source>
</evidence>
<evidence type="ECO:0000313" key="2">
    <source>
        <dbReference type="EMBL" id="GBP16933.1"/>
    </source>
</evidence>
<dbReference type="EMBL" id="BGZK01000083">
    <property type="protein sequence ID" value="GBP16933.1"/>
    <property type="molecule type" value="Genomic_DNA"/>
</dbReference>
<gene>
    <name evidence="2" type="ORF">EVAR_101955_1</name>
</gene>
<name>A0A4C1TSF2_EUMVA</name>
<proteinExistence type="predicted"/>
<keyword evidence="3" id="KW-1185">Reference proteome</keyword>
<dbReference type="OrthoDB" id="7492078at2759"/>
<accession>A0A4C1TSF2</accession>
<comment type="caution">
    <text evidence="2">The sequence shown here is derived from an EMBL/GenBank/DDBJ whole genome shotgun (WGS) entry which is preliminary data.</text>
</comment>
<evidence type="ECO:0000313" key="3">
    <source>
        <dbReference type="Proteomes" id="UP000299102"/>
    </source>
</evidence>
<reference evidence="2 3" key="1">
    <citation type="journal article" date="2019" name="Commun. Biol.">
        <title>The bagworm genome reveals a unique fibroin gene that provides high tensile strength.</title>
        <authorList>
            <person name="Kono N."/>
            <person name="Nakamura H."/>
            <person name="Ohtoshi R."/>
            <person name="Tomita M."/>
            <person name="Numata K."/>
            <person name="Arakawa K."/>
        </authorList>
    </citation>
    <scope>NUCLEOTIDE SEQUENCE [LARGE SCALE GENOMIC DNA]</scope>
</reference>